<dbReference type="EMBL" id="QKZR01000001">
    <property type="protein sequence ID" value="PZX44336.1"/>
    <property type="molecule type" value="Genomic_DNA"/>
</dbReference>
<keyword evidence="1" id="KW-0732">Signal</keyword>
<keyword evidence="3" id="KW-1185">Reference proteome</keyword>
<evidence type="ECO:0000256" key="1">
    <source>
        <dbReference type="SAM" id="SignalP"/>
    </source>
</evidence>
<protein>
    <recommendedName>
        <fullName evidence="4">DUF4595 domain-containing protein</fullName>
    </recommendedName>
</protein>
<dbReference type="Proteomes" id="UP000248584">
    <property type="component" value="Unassembled WGS sequence"/>
</dbReference>
<proteinExistence type="predicted"/>
<feature type="chain" id="PRO_5045776306" description="DUF4595 domain-containing protein" evidence="1">
    <location>
        <begin position="23"/>
        <end position="265"/>
    </location>
</feature>
<name>A0ABX5Q388_9FLAO</name>
<organism evidence="2 3">
    <name type="scientific">Nonlabens dokdonensis</name>
    <dbReference type="NCBI Taxonomy" id="328515"/>
    <lineage>
        <taxon>Bacteria</taxon>
        <taxon>Pseudomonadati</taxon>
        <taxon>Bacteroidota</taxon>
        <taxon>Flavobacteriia</taxon>
        <taxon>Flavobacteriales</taxon>
        <taxon>Flavobacteriaceae</taxon>
        <taxon>Nonlabens</taxon>
    </lineage>
</organism>
<dbReference type="PROSITE" id="PS51257">
    <property type="entry name" value="PROKAR_LIPOPROTEIN"/>
    <property type="match status" value="1"/>
</dbReference>
<feature type="signal peptide" evidence="1">
    <location>
        <begin position="1"/>
        <end position="22"/>
    </location>
</feature>
<comment type="caution">
    <text evidence="2">The sequence shown here is derived from an EMBL/GenBank/DDBJ whole genome shotgun (WGS) entry which is preliminary data.</text>
</comment>
<sequence>MKYNPFFLLILVLISCSSCSSSQLMNDYKKLNLKGKVSSVKIKQFKAVENNGEIIVQSIEQNDKSVVVAIDNHFYFDRNGKTIERHWLMNNTLNRKFLYEYDDRALLRTENEYNSRGDLDATLNYQYKFNDQGQIIEQKQINGDDENDSFRKISHFENGFKIKEELYYPNDATPVEIRVFDNDQKGRVVKQTISYSENEIAEIEMTKYNKDGYPVKITTLYNDTDMVEVSEMRYLEFDKQGNCTKILILVNDQPKTILKMEYAYF</sequence>
<gene>
    <name evidence="2" type="ORF">LX97_01347</name>
</gene>
<accession>A0ABX5Q388</accession>
<evidence type="ECO:0000313" key="3">
    <source>
        <dbReference type="Proteomes" id="UP000248584"/>
    </source>
</evidence>
<evidence type="ECO:0008006" key="4">
    <source>
        <dbReference type="Google" id="ProtNLM"/>
    </source>
</evidence>
<evidence type="ECO:0000313" key="2">
    <source>
        <dbReference type="EMBL" id="PZX44336.1"/>
    </source>
</evidence>
<reference evidence="2 3" key="1">
    <citation type="submission" date="2018-06" db="EMBL/GenBank/DDBJ databases">
        <title>Genomic Encyclopedia of Archaeal and Bacterial Type Strains, Phase II (KMG-II): from individual species to whole genera.</title>
        <authorList>
            <person name="Goeker M."/>
        </authorList>
    </citation>
    <scope>NUCLEOTIDE SEQUENCE [LARGE SCALE GENOMIC DNA]</scope>
    <source>
        <strain evidence="2 3">DSM 17205</strain>
    </source>
</reference>